<keyword evidence="1" id="KW-0812">Transmembrane</keyword>
<dbReference type="Proteomes" id="UP001139410">
    <property type="component" value="Unassembled WGS sequence"/>
</dbReference>
<dbReference type="RefSeq" id="WP_235068029.1">
    <property type="nucleotide sequence ID" value="NZ_JAKFGM010000003.1"/>
</dbReference>
<feature type="transmembrane region" description="Helical" evidence="1">
    <location>
        <begin position="104"/>
        <end position="126"/>
    </location>
</feature>
<keyword evidence="1" id="KW-0472">Membrane</keyword>
<protein>
    <submittedName>
        <fullName evidence="2">Uncharacterized protein</fullName>
    </submittedName>
</protein>
<accession>A0A9X1TZ31</accession>
<evidence type="ECO:0000313" key="3">
    <source>
        <dbReference type="Proteomes" id="UP001139410"/>
    </source>
</evidence>
<organism evidence="2 3">
    <name type="scientific">Sphingomonas cremea</name>
    <dbReference type="NCBI Taxonomy" id="2904799"/>
    <lineage>
        <taxon>Bacteria</taxon>
        <taxon>Pseudomonadati</taxon>
        <taxon>Pseudomonadota</taxon>
        <taxon>Alphaproteobacteria</taxon>
        <taxon>Sphingomonadales</taxon>
        <taxon>Sphingomonadaceae</taxon>
        <taxon>Sphingomonas</taxon>
    </lineage>
</organism>
<gene>
    <name evidence="2" type="ORF">LVY65_10230</name>
</gene>
<keyword evidence="1" id="KW-1133">Transmembrane helix</keyword>
<dbReference type="AlphaFoldDB" id="A0A9X1TZ31"/>
<comment type="caution">
    <text evidence="2">The sequence shown here is derived from an EMBL/GenBank/DDBJ whole genome shotgun (WGS) entry which is preliminary data.</text>
</comment>
<sequence>MPTFVGIALALTVATFARLVGFDRDRAFYPFVLIIIASYYILFAVMVGDNAGLLTELVMFALFAVAAILGFRTSLWIVVAGLAMHGVFDFARSHLLEGRGVPEWWPAFCLAYDLTAALGLAAILLIGKRKPRSSGI</sequence>
<feature type="transmembrane region" description="Helical" evidence="1">
    <location>
        <begin position="60"/>
        <end position="84"/>
    </location>
</feature>
<keyword evidence="3" id="KW-1185">Reference proteome</keyword>
<name>A0A9X1TZ31_9SPHN</name>
<reference evidence="2" key="1">
    <citation type="submission" date="2022-01" db="EMBL/GenBank/DDBJ databases">
        <authorList>
            <person name="Jo J.-H."/>
            <person name="Im W.-T."/>
        </authorList>
    </citation>
    <scope>NUCLEOTIDE SEQUENCE</scope>
    <source>
        <strain evidence="2">G124</strain>
    </source>
</reference>
<evidence type="ECO:0000256" key="1">
    <source>
        <dbReference type="SAM" id="Phobius"/>
    </source>
</evidence>
<feature type="transmembrane region" description="Helical" evidence="1">
    <location>
        <begin position="27"/>
        <end position="48"/>
    </location>
</feature>
<dbReference type="EMBL" id="JAKFGM010000003">
    <property type="protein sequence ID" value="MCF2515437.1"/>
    <property type="molecule type" value="Genomic_DNA"/>
</dbReference>
<evidence type="ECO:0000313" key="2">
    <source>
        <dbReference type="EMBL" id="MCF2515437.1"/>
    </source>
</evidence>
<proteinExistence type="predicted"/>